<reference evidence="2 3" key="1">
    <citation type="journal article" date="2011" name="J. Gen. Appl. Microbiol.">
        <title>Draft genome sequencing of the enigmatic basidiomycete Mixia osmundae.</title>
        <authorList>
            <person name="Nishida H."/>
            <person name="Nagatsuka Y."/>
            <person name="Sugiyama J."/>
        </authorList>
    </citation>
    <scope>NUCLEOTIDE SEQUENCE [LARGE SCALE GENOMIC DNA]</scope>
    <source>
        <strain evidence="3">CBS 9802 / IAM 14324 / JCM 22182 / KY 12970</strain>
    </source>
</reference>
<dbReference type="AlphaFoldDB" id="G7DSH4"/>
<keyword evidence="1" id="KW-0496">Mitochondrion</keyword>
<dbReference type="EMBL" id="BABT02000007">
    <property type="protein sequence ID" value="GAA93534.1"/>
    <property type="molecule type" value="Genomic_DNA"/>
</dbReference>
<dbReference type="HOGENOM" id="CLU_1138244_0_0_1"/>
<dbReference type="InParanoid" id="G7DSH4"/>
<dbReference type="InterPro" id="IPR019004">
    <property type="entry name" value="YqeY/Aim41"/>
</dbReference>
<evidence type="ECO:0000313" key="2">
    <source>
        <dbReference type="EMBL" id="GAA93534.1"/>
    </source>
</evidence>
<dbReference type="RefSeq" id="XP_014566557.1">
    <property type="nucleotide sequence ID" value="XM_014711071.1"/>
</dbReference>
<dbReference type="SUPFAM" id="SSF89095">
    <property type="entry name" value="GatB/YqeY motif"/>
    <property type="match status" value="1"/>
</dbReference>
<comment type="subcellular location">
    <subcellularLocation>
        <location evidence="1">Mitochondrion</location>
    </subcellularLocation>
</comment>
<dbReference type="PANTHER" id="PTHR28055">
    <property type="entry name" value="ALTERED INHERITANCE OF MITOCHONDRIA PROTEIN 41, MITOCHONDRIAL"/>
    <property type="match status" value="1"/>
</dbReference>
<dbReference type="PANTHER" id="PTHR28055:SF1">
    <property type="entry name" value="ALTERED INHERITANCE OF MITOCHONDRIA PROTEIN 41, MITOCHONDRIAL"/>
    <property type="match status" value="1"/>
</dbReference>
<sequence>MLALTSRRAICCQCSVRTFASTSRINASDLPSRLREAMKESMRARNAERTSVLKSALAAIQNSQHLASPPAPIKTLFKAIQQREAAILEFRSNGSKDAQALAEQYQREVEVLGEFIGKSSEQSASIAPEELVSVLTDLLKELGLEKTAKSSGQLIKTALTRLSERATPKQIADAARTLFMRMCGRCTTSCVKVDTNLHRQLRTSLLTPERLVVFGLDARDEGENARFGLPGIVVYCCSVCASLW</sequence>
<dbReference type="STRING" id="764103.G7DSH4"/>
<dbReference type="OrthoDB" id="538640at2759"/>
<proteinExistence type="inferred from homology"/>
<evidence type="ECO:0000256" key="1">
    <source>
        <dbReference type="RuleBase" id="RU365099"/>
    </source>
</evidence>
<dbReference type="InterPro" id="IPR003789">
    <property type="entry name" value="Asn/Gln_tRNA_amidoTrase-B-like"/>
</dbReference>
<dbReference type="GO" id="GO:0005739">
    <property type="term" value="C:mitochondrion"/>
    <property type="evidence" value="ECO:0007669"/>
    <property type="project" value="UniProtKB-SubCell"/>
</dbReference>
<gene>
    <name evidence="2" type="primary">Mo00178</name>
    <name evidence="1" type="synonym">AIM41</name>
    <name evidence="2" type="ORF">E5Q_00178</name>
</gene>
<keyword evidence="3" id="KW-1185">Reference proteome</keyword>
<evidence type="ECO:0000313" key="3">
    <source>
        <dbReference type="Proteomes" id="UP000009131"/>
    </source>
</evidence>
<dbReference type="Gene3D" id="1.10.1510.10">
    <property type="entry name" value="Uncharacterised protein YqeY/AIM41 PF09424, N-terminal domain"/>
    <property type="match status" value="1"/>
</dbReference>
<dbReference type="eggNOG" id="ENOG502R2BW">
    <property type="taxonomic scope" value="Eukaryota"/>
</dbReference>
<dbReference type="InterPro" id="IPR042184">
    <property type="entry name" value="YqeY/Aim41_N"/>
</dbReference>
<dbReference type="GO" id="GO:0016884">
    <property type="term" value="F:carbon-nitrogen ligase activity, with glutamine as amido-N-donor"/>
    <property type="evidence" value="ECO:0007669"/>
    <property type="project" value="UniProtKB-UniRule"/>
</dbReference>
<comment type="caution">
    <text evidence="2">The sequence shown here is derived from an EMBL/GenBank/DDBJ whole genome shotgun (WGS) entry which is preliminary data.</text>
</comment>
<comment type="similarity">
    <text evidence="1">Belongs to the AIM41 family.</text>
</comment>
<protein>
    <recommendedName>
        <fullName evidence="1">Altered inheritance of mitochondria protein 41</fullName>
    </recommendedName>
</protein>
<dbReference type="Proteomes" id="UP000009131">
    <property type="component" value="Unassembled WGS sequence"/>
</dbReference>
<organism evidence="2 3">
    <name type="scientific">Mixia osmundae (strain CBS 9802 / IAM 14324 / JCM 22182 / KY 12970)</name>
    <dbReference type="NCBI Taxonomy" id="764103"/>
    <lineage>
        <taxon>Eukaryota</taxon>
        <taxon>Fungi</taxon>
        <taxon>Dikarya</taxon>
        <taxon>Basidiomycota</taxon>
        <taxon>Pucciniomycotina</taxon>
        <taxon>Mixiomycetes</taxon>
        <taxon>Mixiales</taxon>
        <taxon>Mixiaceae</taxon>
        <taxon>Mixia</taxon>
    </lineage>
</organism>
<reference evidence="2 3" key="2">
    <citation type="journal article" date="2012" name="Open Biol.">
        <title>Characteristics of nucleosomes and linker DNA regions on the genome of the basidiomycete Mixia osmundae revealed by mono- and dinucleosome mapping.</title>
        <authorList>
            <person name="Nishida H."/>
            <person name="Kondo S."/>
            <person name="Matsumoto T."/>
            <person name="Suzuki Y."/>
            <person name="Yoshikawa H."/>
            <person name="Taylor T.D."/>
            <person name="Sugiyama J."/>
        </authorList>
    </citation>
    <scope>NUCLEOTIDE SEQUENCE [LARGE SCALE GENOMIC DNA]</scope>
    <source>
        <strain evidence="3">CBS 9802 / IAM 14324 / JCM 22182 / KY 12970</strain>
    </source>
</reference>
<name>G7DSH4_MIXOS</name>
<dbReference type="Pfam" id="PF09424">
    <property type="entry name" value="YqeY"/>
    <property type="match status" value="1"/>
</dbReference>
<accession>G7DSH4</accession>